<gene>
    <name evidence="1" type="ORF">EFY87_19795</name>
</gene>
<evidence type="ECO:0000313" key="1">
    <source>
        <dbReference type="EMBL" id="RNI16923.1"/>
    </source>
</evidence>
<comment type="caution">
    <text evidence="1">The sequence shown here is derived from an EMBL/GenBank/DDBJ whole genome shotgun (WGS) entry which is preliminary data.</text>
</comment>
<organism evidence="1 2">
    <name type="scientific">Flexivirga caeni</name>
    <dbReference type="NCBI Taxonomy" id="2294115"/>
    <lineage>
        <taxon>Bacteria</taxon>
        <taxon>Bacillati</taxon>
        <taxon>Actinomycetota</taxon>
        <taxon>Actinomycetes</taxon>
        <taxon>Micrococcales</taxon>
        <taxon>Dermacoccaceae</taxon>
        <taxon>Flexivirga</taxon>
    </lineage>
</organism>
<evidence type="ECO:0000313" key="2">
    <source>
        <dbReference type="Proteomes" id="UP000271678"/>
    </source>
</evidence>
<sequence>MWVDPADDSIDRFVVLHYRYDADRNERRKIVTWAFDNSRERDAEIFRIAHEIEAGKASGEADRAEYLSGSHWPVNYFRNARRSRIRFNALKRGVIIPDAVLREL</sequence>
<keyword evidence="2" id="KW-1185">Reference proteome</keyword>
<dbReference type="Proteomes" id="UP000271678">
    <property type="component" value="Unassembled WGS sequence"/>
</dbReference>
<dbReference type="OrthoDB" id="3837923at2"/>
<name>A0A3M9LWG7_9MICO</name>
<dbReference type="RefSeq" id="WP_123273208.1">
    <property type="nucleotide sequence ID" value="NZ_RJJQ01000037.1"/>
</dbReference>
<dbReference type="AlphaFoldDB" id="A0A3M9LWG7"/>
<protein>
    <submittedName>
        <fullName evidence="1">Uncharacterized protein</fullName>
    </submittedName>
</protein>
<proteinExistence type="predicted"/>
<dbReference type="EMBL" id="RJJQ01000037">
    <property type="protein sequence ID" value="RNI16923.1"/>
    <property type="molecule type" value="Genomic_DNA"/>
</dbReference>
<reference evidence="1 2" key="1">
    <citation type="submission" date="2018-11" db="EMBL/GenBank/DDBJ databases">
        <title>Draft genome of Simplicispira Flexivirga sp. BO-16.</title>
        <authorList>
            <person name="Im W.T."/>
        </authorList>
    </citation>
    <scope>NUCLEOTIDE SEQUENCE [LARGE SCALE GENOMIC DNA]</scope>
    <source>
        <strain evidence="1 2">BO-16</strain>
    </source>
</reference>
<accession>A0A3M9LWG7</accession>